<evidence type="ECO:0000313" key="6">
    <source>
        <dbReference type="Proteomes" id="UP001555786"/>
    </source>
</evidence>
<dbReference type="PANTHER" id="PTHR46401">
    <property type="entry name" value="GLYCOSYLTRANSFERASE WBBK-RELATED"/>
    <property type="match status" value="1"/>
</dbReference>
<evidence type="ECO:0000256" key="1">
    <source>
        <dbReference type="ARBA" id="ARBA00022679"/>
    </source>
</evidence>
<comment type="caution">
    <text evidence="4">The sequence shown here is derived from an EMBL/GenBank/DDBJ whole genome shotgun (WGS) entry which is preliminary data.</text>
</comment>
<keyword evidence="1" id="KW-0808">Transferase</keyword>
<feature type="domain" description="Glycosyl transferase family 1" evidence="2">
    <location>
        <begin position="250"/>
        <end position="411"/>
    </location>
</feature>
<dbReference type="CDD" id="cd03809">
    <property type="entry name" value="GT4_MtfB-like"/>
    <property type="match status" value="1"/>
</dbReference>
<evidence type="ECO:0000313" key="7">
    <source>
        <dbReference type="Proteomes" id="UP001595190"/>
    </source>
</evidence>
<dbReference type="Gene3D" id="3.40.50.2000">
    <property type="entry name" value="Glycogen Phosphorylase B"/>
    <property type="match status" value="2"/>
</dbReference>
<gene>
    <name evidence="4" type="ORF">ABXS05_09550</name>
    <name evidence="5" type="ORF">ACETRX_30900</name>
</gene>
<accession>A0ABV3PKC7</accession>
<dbReference type="EMBL" id="JBHGPK010000027">
    <property type="protein sequence ID" value="MFC2254070.1"/>
    <property type="molecule type" value="Genomic_DNA"/>
</dbReference>
<feature type="domain" description="Glycosyltransferase subfamily 4-like N-terminal" evidence="3">
    <location>
        <begin position="118"/>
        <end position="217"/>
    </location>
</feature>
<keyword evidence="6" id="KW-1185">Reference proteome</keyword>
<evidence type="ECO:0000259" key="3">
    <source>
        <dbReference type="Pfam" id="PF13439"/>
    </source>
</evidence>
<evidence type="ECO:0000259" key="2">
    <source>
        <dbReference type="Pfam" id="PF00534"/>
    </source>
</evidence>
<dbReference type="RefSeq" id="WP_311934758.1">
    <property type="nucleotide sequence ID" value="NZ_JAVSCS010000011.1"/>
</dbReference>
<protein>
    <submittedName>
        <fullName evidence="4">Glycosyltransferase family 1 protein</fullName>
    </submittedName>
    <submittedName>
        <fullName evidence="5">Glycosyltransferase family 4 protein</fullName>
    </submittedName>
</protein>
<dbReference type="Proteomes" id="UP001555786">
    <property type="component" value="Unassembled WGS sequence"/>
</dbReference>
<dbReference type="PANTHER" id="PTHR46401:SF2">
    <property type="entry name" value="GLYCOSYLTRANSFERASE WBBK-RELATED"/>
    <property type="match status" value="1"/>
</dbReference>
<dbReference type="Pfam" id="PF13439">
    <property type="entry name" value="Glyco_transf_4"/>
    <property type="match status" value="1"/>
</dbReference>
<dbReference type="InterPro" id="IPR001296">
    <property type="entry name" value="Glyco_trans_1"/>
</dbReference>
<dbReference type="Proteomes" id="UP001595190">
    <property type="component" value="Unassembled WGS sequence"/>
</dbReference>
<name>A0ABV3PKC7_9HYPH</name>
<proteinExistence type="predicted"/>
<dbReference type="SUPFAM" id="SSF53756">
    <property type="entry name" value="UDP-Glycosyltransferase/glycogen phosphorylase"/>
    <property type="match status" value="1"/>
</dbReference>
<reference evidence="4 6" key="1">
    <citation type="submission" date="2024-07" db="EMBL/GenBank/DDBJ databases">
        <title>Description of Labrys sedimenti sp. nov., isolated from a diclofenac-degrading enrichment culture.</title>
        <authorList>
            <person name="Tancsics A."/>
            <person name="Csepanyi A."/>
        </authorList>
    </citation>
    <scope>NUCLEOTIDE SEQUENCE [LARGE SCALE GENOMIC DNA]</scope>
    <source>
        <strain evidence="4 6">LMG 23578</strain>
    </source>
</reference>
<evidence type="ECO:0000313" key="5">
    <source>
        <dbReference type="EMBL" id="MFC2254070.1"/>
    </source>
</evidence>
<dbReference type="Pfam" id="PF00534">
    <property type="entry name" value="Glycos_transf_1"/>
    <property type="match status" value="1"/>
</dbReference>
<reference evidence="5 7" key="2">
    <citation type="submission" date="2024-09" db="EMBL/GenBank/DDBJ databases">
        <title>Description of Labrys sedimenti sp. nov., isolated from a diclofenac-degrading enrichment culture, and genome-based reclassification of Labrys portucalensis as a later heterotypic synonym of Labrys neptuniae.</title>
        <authorList>
            <person name="Tancsics A."/>
            <person name="Csepanyi A."/>
        </authorList>
    </citation>
    <scope>NUCLEOTIDE SEQUENCE [LARGE SCALE GENOMIC DNA]</scope>
    <source>
        <strain evidence="5 7">LMG 23412</strain>
    </source>
</reference>
<evidence type="ECO:0000313" key="4">
    <source>
        <dbReference type="EMBL" id="MEW9305779.1"/>
    </source>
</evidence>
<dbReference type="EMBL" id="JBFNQD010000002">
    <property type="protein sequence ID" value="MEW9305779.1"/>
    <property type="molecule type" value="Genomic_DNA"/>
</dbReference>
<dbReference type="InterPro" id="IPR028098">
    <property type="entry name" value="Glyco_trans_4-like_N"/>
</dbReference>
<sequence length="435" mass="48506">MRILYELYNLSLPSGTGIATYARNLCKTSKELGYDIGGLLHTNRRLRLGDPQSTEAGLFSPPGRRKALVGTTLRRMLGAPFGIPTVRLESDKISVQSEQWEKRSGGVQDAYVASRYHEMARLHFQRYGKSARILLDQPPDIFHTTQVIPLSVPGAKNIYTIHDLVPLRMPEATTDDKSYFVNMIRYLAQTADRIVTVSETSRNDIIGLTGVSPEKVVNTYQAVSIPQDLLEIPTNEVEDIVKSFYDLNYKDYYLFYGAIEPKKNLSRLIDAFVASDTRSPLVVVGGLGWQYGADLRKIREHKSRGYLFDGRHLKEDIRIRRLDYVPLLQLISLIRGAKAVLFPSLYEGFGLPVLEAMLLGTPVLTSKGSSLSEVAGDAAVLVDPTDTVDMMRGIRALDGDAELRAELVGRGQAQSAKFSEQAYAERLTKLYEGLL</sequence>
<organism evidence="4 6">
    <name type="scientific">Labrys neptuniae</name>
    <dbReference type="NCBI Taxonomy" id="376174"/>
    <lineage>
        <taxon>Bacteria</taxon>
        <taxon>Pseudomonadati</taxon>
        <taxon>Pseudomonadota</taxon>
        <taxon>Alphaproteobacteria</taxon>
        <taxon>Hyphomicrobiales</taxon>
        <taxon>Xanthobacteraceae</taxon>
        <taxon>Labrys</taxon>
    </lineage>
</organism>